<name>A0AAX3XH95_9PAST</name>
<proteinExistence type="predicted"/>
<sequence>MFGEKIDDVSDEERLSALISRKRDWLLSKKIRLTDDQFVYLAKHRRIRISKTEVLSCEMDELRILQSRF</sequence>
<dbReference type="RefSeq" id="WP_285091042.1">
    <property type="nucleotide sequence ID" value="NZ_CP126975.1"/>
</dbReference>
<gene>
    <name evidence="1" type="ORF">QP018_03590</name>
</gene>
<protein>
    <submittedName>
        <fullName evidence="1">Uncharacterized protein</fullName>
    </submittedName>
</protein>
<evidence type="ECO:0000313" key="2">
    <source>
        <dbReference type="Proteomes" id="UP001226750"/>
    </source>
</evidence>
<evidence type="ECO:0000313" key="1">
    <source>
        <dbReference type="EMBL" id="WIM80325.1"/>
    </source>
</evidence>
<dbReference type="EMBL" id="CP126975">
    <property type="protein sequence ID" value="WIM80325.1"/>
    <property type="molecule type" value="Genomic_DNA"/>
</dbReference>
<accession>A0AAX3XH95</accession>
<organism evidence="1 2">
    <name type="scientific">Gallibacterium anatis</name>
    <dbReference type="NCBI Taxonomy" id="750"/>
    <lineage>
        <taxon>Bacteria</taxon>
        <taxon>Pseudomonadati</taxon>
        <taxon>Pseudomonadota</taxon>
        <taxon>Gammaproteobacteria</taxon>
        <taxon>Pasteurellales</taxon>
        <taxon>Pasteurellaceae</taxon>
        <taxon>Gallibacterium</taxon>
    </lineage>
</organism>
<reference evidence="1 2" key="1">
    <citation type="submission" date="2023-06" db="EMBL/GenBank/DDBJ databases">
        <title>Complete Genome Sequence of Gallibacterium anatis Strain BJF12, Isolated from a chicken with diarrhea.</title>
        <authorList>
            <person name="Guo F."/>
            <person name="Bu W."/>
            <person name="Xu F."/>
            <person name="Wen T."/>
        </authorList>
    </citation>
    <scope>NUCLEOTIDE SEQUENCE [LARGE SCALE GENOMIC DNA]</scope>
    <source>
        <strain evidence="1 2">BJF12</strain>
    </source>
</reference>
<dbReference type="Proteomes" id="UP001226750">
    <property type="component" value="Chromosome"/>
</dbReference>
<keyword evidence="2" id="KW-1185">Reference proteome</keyword>
<dbReference type="AlphaFoldDB" id="A0AAX3XH95"/>